<evidence type="ECO:0000313" key="5">
    <source>
        <dbReference type="EMBL" id="QLG70564.1"/>
    </source>
</evidence>
<dbReference type="InterPro" id="IPR013320">
    <property type="entry name" value="ConA-like_dom_sf"/>
</dbReference>
<dbReference type="InterPro" id="IPR037353">
    <property type="entry name" value="ASH2"/>
</dbReference>
<dbReference type="Proteomes" id="UP000509704">
    <property type="component" value="Chromosome 1"/>
</dbReference>
<dbReference type="InterPro" id="IPR003877">
    <property type="entry name" value="SPRY_dom"/>
</dbReference>
<dbReference type="CDD" id="cd12872">
    <property type="entry name" value="SPRY_Ash2"/>
    <property type="match status" value="1"/>
</dbReference>
<feature type="domain" description="SPRY" evidence="4">
    <location>
        <begin position="125"/>
        <end position="378"/>
    </location>
</feature>
<dbReference type="InterPro" id="IPR043136">
    <property type="entry name" value="B30.2/SPRY_sf"/>
</dbReference>
<dbReference type="GO" id="GO:0048188">
    <property type="term" value="C:Set1C/COMPASS complex"/>
    <property type="evidence" value="ECO:0007669"/>
    <property type="project" value="InterPro"/>
</dbReference>
<dbReference type="OrthoDB" id="10266026at2759"/>
<evidence type="ECO:0000313" key="6">
    <source>
        <dbReference type="Proteomes" id="UP000509704"/>
    </source>
</evidence>
<evidence type="ECO:0000256" key="2">
    <source>
        <dbReference type="ARBA" id="ARBA00023242"/>
    </source>
</evidence>
<dbReference type="PANTHER" id="PTHR10598">
    <property type="entry name" value="SET1/ASH2 HISTONE METHYLTRANSFERASE COMPLEX SUBUNIT ASH2"/>
    <property type="match status" value="1"/>
</dbReference>
<gene>
    <name evidence="5" type="ORF">HG535_0A05050</name>
</gene>
<dbReference type="GO" id="GO:0000976">
    <property type="term" value="F:transcription cis-regulatory region binding"/>
    <property type="evidence" value="ECO:0007669"/>
    <property type="project" value="TreeGrafter"/>
</dbReference>
<dbReference type="Gene3D" id="2.60.120.920">
    <property type="match status" value="1"/>
</dbReference>
<dbReference type="EMBL" id="CP058604">
    <property type="protein sequence ID" value="QLG70564.1"/>
    <property type="molecule type" value="Genomic_DNA"/>
</dbReference>
<dbReference type="PANTHER" id="PTHR10598:SF0">
    <property type="entry name" value="SET1_ASH2 HISTONE METHYLTRANSFERASE COMPLEX SUBUNIT ASH2"/>
    <property type="match status" value="1"/>
</dbReference>
<organism evidence="5 6">
    <name type="scientific">Zygotorulaspora mrakii</name>
    <name type="common">Zygosaccharomyces mrakii</name>
    <dbReference type="NCBI Taxonomy" id="42260"/>
    <lineage>
        <taxon>Eukaryota</taxon>
        <taxon>Fungi</taxon>
        <taxon>Dikarya</taxon>
        <taxon>Ascomycota</taxon>
        <taxon>Saccharomycotina</taxon>
        <taxon>Saccharomycetes</taxon>
        <taxon>Saccharomycetales</taxon>
        <taxon>Saccharomycetaceae</taxon>
        <taxon>Zygotorulaspora</taxon>
    </lineage>
</organism>
<evidence type="ECO:0000256" key="1">
    <source>
        <dbReference type="ARBA" id="ARBA00004123"/>
    </source>
</evidence>
<comment type="subcellular location">
    <subcellularLocation>
        <location evidence="1">Nucleus</location>
    </subcellularLocation>
</comment>
<name>A0A7H9AWU0_ZYGMR</name>
<dbReference type="SUPFAM" id="SSF49899">
    <property type="entry name" value="Concanavalin A-like lectins/glucanases"/>
    <property type="match status" value="1"/>
</dbReference>
<evidence type="ECO:0000256" key="3">
    <source>
        <dbReference type="ARBA" id="ARBA00038149"/>
    </source>
</evidence>
<accession>A0A7H9AWU0</accession>
<sequence>MKIGVIPYQKDDIVNNNSGHSGTRPRWPSMQDTHEVNAGHGDVLKFKKLEEVPLNRRNFIYIPCAANPSFTELGYCCTEYAFDKPGMSLMDRSDGISVAERRNDLVSVKENLGWRSSRCDVCIKEGKHYWEVEVLQGGLSDDYLIDSDTTLQRKKDMTNVMPHLRMGISRREASLEAPVGFNSYGYGIRDHSLESIHGGKINQVLKARTLKHGDRLGFLLNLPPLKVQIEQAKEFTQRRIDALNNVQDATAQDLSFATHEDHVHLRKKMKKNAANKEFQKALLHDIDHNNIIRDHIAIRYKNQLIFEATDYVKTTKPEYYSSDKRERHDYYKLEGSSLAITLNGEPLGKAFEGLKPFLPPFSELQYKEKFYLDCWKNGANSSVDSNSPTTSNQRQGTILRNKYVNNNKLGYYPTISCFNGGTARIITDRSNLKYFDESEKATLLDTLYDEQIAEDIVWDIIDEIEEESLVQLEKPLVNKI</sequence>
<protein>
    <recommendedName>
        <fullName evidence="4">SPRY domain-containing protein</fullName>
    </recommendedName>
</protein>
<comment type="similarity">
    <text evidence="3">Belongs to the cclA family.</text>
</comment>
<evidence type="ECO:0000259" key="4">
    <source>
        <dbReference type="SMART" id="SM00449"/>
    </source>
</evidence>
<reference evidence="5 6" key="1">
    <citation type="submission" date="2020-07" db="EMBL/GenBank/DDBJ databases">
        <title>The yeast mating-type switching endonuclease HO is a domesticated member of an unorthodox homing genetic element family.</title>
        <authorList>
            <person name="Coughlan A.Y."/>
            <person name="Lombardi L."/>
            <person name="Braun-Galleani S."/>
            <person name="Martos A.R."/>
            <person name="Galeote V."/>
            <person name="Bigey F."/>
            <person name="Dequin S."/>
            <person name="Byrne K.P."/>
            <person name="Wolfe K.H."/>
        </authorList>
    </citation>
    <scope>NUCLEOTIDE SEQUENCE [LARGE SCALE GENOMIC DNA]</scope>
    <source>
        <strain evidence="5 6">NRRL Y-6702</strain>
    </source>
</reference>
<dbReference type="AlphaFoldDB" id="A0A7H9AWU0"/>
<dbReference type="RefSeq" id="XP_037142292.1">
    <property type="nucleotide sequence ID" value="XM_037286397.1"/>
</dbReference>
<dbReference type="GeneID" id="59234200"/>
<dbReference type="KEGG" id="zmk:HG535_0A05050"/>
<proteinExistence type="inferred from homology"/>
<dbReference type="SMART" id="SM00449">
    <property type="entry name" value="SPRY"/>
    <property type="match status" value="1"/>
</dbReference>
<keyword evidence="2" id="KW-0539">Nucleus</keyword>
<keyword evidence="6" id="KW-1185">Reference proteome</keyword>